<comment type="pathway">
    <text evidence="1">Lipid metabolism; fatty acid beta-oxidation.</text>
</comment>
<dbReference type="PANTHER" id="PTHR43149">
    <property type="entry name" value="ENOYL-COA HYDRATASE"/>
    <property type="match status" value="1"/>
</dbReference>
<name>A0ABN9IM13_9RALS</name>
<dbReference type="SUPFAM" id="SSF52096">
    <property type="entry name" value="ClpP/crotonase"/>
    <property type="match status" value="1"/>
</dbReference>
<evidence type="ECO:0000256" key="5">
    <source>
        <dbReference type="ARBA" id="ARBA00023235"/>
    </source>
</evidence>
<dbReference type="Gene3D" id="1.10.12.10">
    <property type="entry name" value="Lyase 2-enoyl-coa Hydratase, Chain A, domain 2"/>
    <property type="match status" value="1"/>
</dbReference>
<evidence type="ECO:0000256" key="3">
    <source>
        <dbReference type="ARBA" id="ARBA00022832"/>
    </source>
</evidence>
<dbReference type="NCBIfam" id="NF005699">
    <property type="entry name" value="PRK07509.1"/>
    <property type="match status" value="1"/>
</dbReference>
<dbReference type="Proteomes" id="UP001189616">
    <property type="component" value="Unassembled WGS sequence"/>
</dbReference>
<keyword evidence="7" id="KW-1185">Reference proteome</keyword>
<evidence type="ECO:0000313" key="7">
    <source>
        <dbReference type="Proteomes" id="UP001189616"/>
    </source>
</evidence>
<sequence length="293" mass="31322">MPRTLRSTVTLPRTQIPLMTERILLNIEAGVADVRLNRPEKMNAIDPAMFEALVATGERLMHEADLRAVVLSGEGRAFCAGLDMASMASLGQDSAGSDISGGRLARRTHGSANLPQYACTVWRELPVPVFAAVHGVAYGGGLQIALGADMRYVTADTRLSIMEIKWGLVPDMGGMVLTRGLVRPDHLRELIYTGRVVTGDEACALGLATRVVEDPRAAALAAARAIAQKSPDAIRAAKRLMRLTEDSDATAILVAESVEQDRLIGAANQREAVRAAMENRAPVFQPATELTGS</sequence>
<dbReference type="EC" id="4.2.1.150" evidence="6"/>
<dbReference type="InterPro" id="IPR014748">
    <property type="entry name" value="Enoyl-CoA_hydra_C"/>
</dbReference>
<evidence type="ECO:0000256" key="4">
    <source>
        <dbReference type="ARBA" id="ARBA00023098"/>
    </source>
</evidence>
<protein>
    <submittedName>
        <fullName evidence="6">Short-chain-enoyl-CoA hydratase</fullName>
        <ecNumber evidence="6">4.2.1.150</ecNumber>
    </submittedName>
</protein>
<dbReference type="Pfam" id="PF00378">
    <property type="entry name" value="ECH_1"/>
    <property type="match status" value="1"/>
</dbReference>
<gene>
    <name evidence="6" type="primary">crt_1</name>
    <name evidence="6" type="ORF">LMG7141_01398</name>
</gene>
<dbReference type="GO" id="GO:0018812">
    <property type="term" value="F:3-hydroxyacyl-CoA dehydratase activity"/>
    <property type="evidence" value="ECO:0007669"/>
    <property type="project" value="UniProtKB-EC"/>
</dbReference>
<dbReference type="CDD" id="cd06558">
    <property type="entry name" value="crotonase-like"/>
    <property type="match status" value="1"/>
</dbReference>
<keyword evidence="5" id="KW-0413">Isomerase</keyword>
<keyword evidence="4" id="KW-0443">Lipid metabolism</keyword>
<comment type="similarity">
    <text evidence="2">Belongs to the enoyl-CoA hydratase/isomerase family.</text>
</comment>
<dbReference type="InterPro" id="IPR001753">
    <property type="entry name" value="Enoyl-CoA_hydra/iso"/>
</dbReference>
<dbReference type="InterPro" id="IPR045002">
    <property type="entry name" value="Ech1-like"/>
</dbReference>
<dbReference type="EMBL" id="CATYWO010000002">
    <property type="protein sequence ID" value="CAJ0783507.1"/>
    <property type="molecule type" value="Genomic_DNA"/>
</dbReference>
<dbReference type="PANTHER" id="PTHR43149:SF1">
    <property type="entry name" value="DELTA(3,5)-DELTA(2,4)-DIENOYL-COA ISOMERASE, MITOCHONDRIAL"/>
    <property type="match status" value="1"/>
</dbReference>
<dbReference type="InterPro" id="IPR029045">
    <property type="entry name" value="ClpP/crotonase-like_dom_sf"/>
</dbReference>
<reference evidence="6 7" key="1">
    <citation type="submission" date="2023-07" db="EMBL/GenBank/DDBJ databases">
        <authorList>
            <person name="Peeters C."/>
        </authorList>
    </citation>
    <scope>NUCLEOTIDE SEQUENCE [LARGE SCALE GENOMIC DNA]</scope>
    <source>
        <strain evidence="6 7">LMG 7141</strain>
    </source>
</reference>
<keyword evidence="6" id="KW-0456">Lyase</keyword>
<organism evidence="6 7">
    <name type="scientific">Ralstonia condita</name>
    <dbReference type="NCBI Taxonomy" id="3058600"/>
    <lineage>
        <taxon>Bacteria</taxon>
        <taxon>Pseudomonadati</taxon>
        <taxon>Pseudomonadota</taxon>
        <taxon>Betaproteobacteria</taxon>
        <taxon>Burkholderiales</taxon>
        <taxon>Burkholderiaceae</taxon>
        <taxon>Ralstonia</taxon>
    </lineage>
</organism>
<proteinExistence type="inferred from homology"/>
<evidence type="ECO:0000256" key="2">
    <source>
        <dbReference type="ARBA" id="ARBA00005254"/>
    </source>
</evidence>
<dbReference type="Gene3D" id="3.90.226.10">
    <property type="entry name" value="2-enoyl-CoA Hydratase, Chain A, domain 1"/>
    <property type="match status" value="1"/>
</dbReference>
<accession>A0ABN9IM13</accession>
<keyword evidence="3" id="KW-0276">Fatty acid metabolism</keyword>
<evidence type="ECO:0000256" key="1">
    <source>
        <dbReference type="ARBA" id="ARBA00005005"/>
    </source>
</evidence>
<comment type="caution">
    <text evidence="6">The sequence shown here is derived from an EMBL/GenBank/DDBJ whole genome shotgun (WGS) entry which is preliminary data.</text>
</comment>
<evidence type="ECO:0000313" key="6">
    <source>
        <dbReference type="EMBL" id="CAJ0783507.1"/>
    </source>
</evidence>